<accession>K1SNJ1</accession>
<comment type="caution">
    <text evidence="2">The sequence shown here is derived from an EMBL/GenBank/DDBJ whole genome shotgun (WGS) entry which is preliminary data.</text>
</comment>
<dbReference type="InterPro" id="IPR011600">
    <property type="entry name" value="Pept_C14_caspase"/>
</dbReference>
<dbReference type="Pfam" id="PF00656">
    <property type="entry name" value="Peptidase_C14"/>
    <property type="match status" value="1"/>
</dbReference>
<proteinExistence type="predicted"/>
<dbReference type="GO" id="GO:0006508">
    <property type="term" value="P:proteolysis"/>
    <property type="evidence" value="ECO:0007669"/>
    <property type="project" value="InterPro"/>
</dbReference>
<protein>
    <recommendedName>
        <fullName evidence="1">Peptidase C14 caspase domain-containing protein</fullName>
    </recommendedName>
</protein>
<dbReference type="AlphaFoldDB" id="K1SNJ1"/>
<dbReference type="Gene3D" id="3.40.50.1460">
    <property type="match status" value="1"/>
</dbReference>
<dbReference type="GO" id="GO:0004197">
    <property type="term" value="F:cysteine-type endopeptidase activity"/>
    <property type="evidence" value="ECO:0007669"/>
    <property type="project" value="InterPro"/>
</dbReference>
<evidence type="ECO:0000259" key="1">
    <source>
        <dbReference type="Pfam" id="PF00656"/>
    </source>
</evidence>
<gene>
    <name evidence="2" type="ORF">OBE_14939</name>
</gene>
<evidence type="ECO:0000313" key="2">
    <source>
        <dbReference type="EMBL" id="EKC48876.1"/>
    </source>
</evidence>
<feature type="domain" description="Peptidase C14 caspase" evidence="1">
    <location>
        <begin position="10"/>
        <end position="55"/>
    </location>
</feature>
<sequence length="61" mass="6609">MKEEKEDNEKALIVGLNKYPGCELACCSNDAVAMKELIESNGDGSPNFDVVVITDSCTKKI</sequence>
<reference evidence="2" key="1">
    <citation type="journal article" date="2013" name="Environ. Microbiol.">
        <title>Microbiota from the distal guts of lean and obese adolescents exhibit partial functional redundancy besides clear differences in community structure.</title>
        <authorList>
            <person name="Ferrer M."/>
            <person name="Ruiz A."/>
            <person name="Lanza F."/>
            <person name="Haange S.B."/>
            <person name="Oberbach A."/>
            <person name="Till H."/>
            <person name="Bargiela R."/>
            <person name="Campoy C."/>
            <person name="Segura M.T."/>
            <person name="Richter M."/>
            <person name="von Bergen M."/>
            <person name="Seifert J."/>
            <person name="Suarez A."/>
        </authorList>
    </citation>
    <scope>NUCLEOTIDE SEQUENCE</scope>
</reference>
<organism evidence="2">
    <name type="scientific">human gut metagenome</name>
    <dbReference type="NCBI Taxonomy" id="408170"/>
    <lineage>
        <taxon>unclassified sequences</taxon>
        <taxon>metagenomes</taxon>
        <taxon>organismal metagenomes</taxon>
    </lineage>
</organism>
<name>K1SNJ1_9ZZZZ</name>
<dbReference type="EMBL" id="AJWZ01010296">
    <property type="protein sequence ID" value="EKC48876.1"/>
    <property type="molecule type" value="Genomic_DNA"/>
</dbReference>